<dbReference type="SMART" id="SM00363">
    <property type="entry name" value="S4"/>
    <property type="match status" value="1"/>
</dbReference>
<keyword evidence="3 4" id="KW-0238">DNA-binding</keyword>
<accession>A0A418YKX5</accession>
<dbReference type="Proteomes" id="UP000283255">
    <property type="component" value="Unassembled WGS sequence"/>
</dbReference>
<keyword evidence="7" id="KW-0346">Stress response</keyword>
<dbReference type="GO" id="GO:0034605">
    <property type="term" value="P:cellular response to heat"/>
    <property type="evidence" value="ECO:0007669"/>
    <property type="project" value="InterPro"/>
</dbReference>
<sequence length="132" mass="15200">MTQETTVRLDKWLWAARFYKTRGMARDMIQGGKVHYNGQRAKPSKVVEVGATVLLRQGNEEKQVIIQTINDKRRGAPEAQQMYQETESSIKRRAQHAELRKLSALNAPHPDKRPDKKQRRELIKAKSQHNGG</sequence>
<evidence type="ECO:0000313" key="8">
    <source>
        <dbReference type="Proteomes" id="UP000283255"/>
    </source>
</evidence>
<comment type="similarity">
    <text evidence="1 4">Belongs to the HSP15 family.</text>
</comment>
<protein>
    <recommendedName>
        <fullName evidence="4">Heat shock protein 15</fullName>
    </recommendedName>
</protein>
<proteinExistence type="inferred from homology"/>
<feature type="region of interest" description="Disordered" evidence="5">
    <location>
        <begin position="73"/>
        <end position="92"/>
    </location>
</feature>
<dbReference type="GO" id="GO:0003727">
    <property type="term" value="F:single-stranded RNA binding"/>
    <property type="evidence" value="ECO:0007669"/>
    <property type="project" value="InterPro"/>
</dbReference>
<organism evidence="7 8">
    <name type="scientific">Motilimonas pumila</name>
    <dbReference type="NCBI Taxonomy" id="2303987"/>
    <lineage>
        <taxon>Bacteria</taxon>
        <taxon>Pseudomonadati</taxon>
        <taxon>Pseudomonadota</taxon>
        <taxon>Gammaproteobacteria</taxon>
        <taxon>Alteromonadales</taxon>
        <taxon>Alteromonadales genera incertae sedis</taxon>
        <taxon>Motilimonas</taxon>
    </lineage>
</organism>
<feature type="compositionally biased region" description="Basic and acidic residues" evidence="5">
    <location>
        <begin position="109"/>
        <end position="124"/>
    </location>
</feature>
<dbReference type="RefSeq" id="WP_119909147.1">
    <property type="nucleotide sequence ID" value="NZ_QZCH01000001.1"/>
</dbReference>
<reference evidence="7 8" key="1">
    <citation type="submission" date="2018-09" db="EMBL/GenBank/DDBJ databases">
        <authorList>
            <person name="Wang F."/>
        </authorList>
    </citation>
    <scope>NUCLEOTIDE SEQUENCE [LARGE SCALE GENOMIC DNA]</scope>
    <source>
        <strain evidence="7 8">PLHSC7-2</strain>
    </source>
</reference>
<keyword evidence="8" id="KW-1185">Reference proteome</keyword>
<dbReference type="InterPro" id="IPR036986">
    <property type="entry name" value="S4_RNA-bd_sf"/>
</dbReference>
<dbReference type="Gene3D" id="3.10.290.10">
    <property type="entry name" value="RNA-binding S4 domain"/>
    <property type="match status" value="1"/>
</dbReference>
<dbReference type="EMBL" id="QZCH01000001">
    <property type="protein sequence ID" value="RJG51623.1"/>
    <property type="molecule type" value="Genomic_DNA"/>
</dbReference>
<dbReference type="InterPro" id="IPR002942">
    <property type="entry name" value="S4_RNA-bd"/>
</dbReference>
<dbReference type="NCBIfam" id="NF007673">
    <property type="entry name" value="PRK10348.1"/>
    <property type="match status" value="1"/>
</dbReference>
<reference evidence="7 8" key="2">
    <citation type="submission" date="2019-01" db="EMBL/GenBank/DDBJ databases">
        <title>Motilimonas pumilus sp. nov., isolated from the gut of sea cucumber (Apostichopus japonicus).</title>
        <authorList>
            <person name="Wang F.-Q."/>
            <person name="Ren L.-H."/>
            <person name="Lin Y.-W."/>
            <person name="Sun G.-H."/>
            <person name="Du Z.-J."/>
            <person name="Zhao J.-X."/>
            <person name="Liu X.-J."/>
            <person name="Liu L.-J."/>
        </authorList>
    </citation>
    <scope>NUCLEOTIDE SEQUENCE [LARGE SCALE GENOMIC DNA]</scope>
    <source>
        <strain evidence="7 8">PLHSC7-2</strain>
    </source>
</reference>
<gene>
    <name evidence="7" type="ORF">D1Z90_02530</name>
</gene>
<dbReference type="AlphaFoldDB" id="A0A418YKX5"/>
<dbReference type="Pfam" id="PF01479">
    <property type="entry name" value="S4"/>
    <property type="match status" value="1"/>
</dbReference>
<dbReference type="SUPFAM" id="SSF55174">
    <property type="entry name" value="Alpha-L RNA-binding motif"/>
    <property type="match status" value="1"/>
</dbReference>
<evidence type="ECO:0000313" key="7">
    <source>
        <dbReference type="EMBL" id="RJG51623.1"/>
    </source>
</evidence>
<dbReference type="GO" id="GO:0043023">
    <property type="term" value="F:ribosomal large subunit binding"/>
    <property type="evidence" value="ECO:0007669"/>
    <property type="project" value="InterPro"/>
</dbReference>
<feature type="domain" description="RNA-binding S4" evidence="6">
    <location>
        <begin position="7"/>
        <end position="70"/>
    </location>
</feature>
<evidence type="ECO:0000256" key="4">
    <source>
        <dbReference type="PIRNR" id="PIRNR016821"/>
    </source>
</evidence>
<keyword evidence="2 4" id="KW-0694">RNA-binding</keyword>
<evidence type="ECO:0000256" key="2">
    <source>
        <dbReference type="ARBA" id="ARBA00022884"/>
    </source>
</evidence>
<dbReference type="CDD" id="cd00165">
    <property type="entry name" value="S4"/>
    <property type="match status" value="1"/>
</dbReference>
<dbReference type="OrthoDB" id="9797176at2"/>
<dbReference type="GO" id="GO:0003677">
    <property type="term" value="F:DNA binding"/>
    <property type="evidence" value="ECO:0007669"/>
    <property type="project" value="UniProtKB-KW"/>
</dbReference>
<evidence type="ECO:0000256" key="3">
    <source>
        <dbReference type="ARBA" id="ARBA00023125"/>
    </source>
</evidence>
<evidence type="ECO:0000259" key="6">
    <source>
        <dbReference type="SMART" id="SM00363"/>
    </source>
</evidence>
<dbReference type="PROSITE" id="PS50889">
    <property type="entry name" value="S4"/>
    <property type="match status" value="1"/>
</dbReference>
<dbReference type="InterPro" id="IPR025708">
    <property type="entry name" value="HSP15"/>
</dbReference>
<name>A0A418YKX5_9GAMM</name>
<comment type="caution">
    <text evidence="7">The sequence shown here is derived from an EMBL/GenBank/DDBJ whole genome shotgun (WGS) entry which is preliminary data.</text>
</comment>
<evidence type="ECO:0000256" key="1">
    <source>
        <dbReference type="ARBA" id="ARBA00008396"/>
    </source>
</evidence>
<evidence type="ECO:0000256" key="5">
    <source>
        <dbReference type="SAM" id="MobiDB-lite"/>
    </source>
</evidence>
<dbReference type="PIRSF" id="PIRSF016821">
    <property type="entry name" value="HSP15"/>
    <property type="match status" value="1"/>
</dbReference>
<feature type="region of interest" description="Disordered" evidence="5">
    <location>
        <begin position="101"/>
        <end position="132"/>
    </location>
</feature>